<reference evidence="2 3" key="1">
    <citation type="submission" date="2019-06" db="EMBL/GenBank/DDBJ databases">
        <title>Lysobacter alkalisoli sp. nov. isolated from saline-alkali soil.</title>
        <authorList>
            <person name="Sun J.-Q."/>
            <person name="Xu L."/>
        </authorList>
    </citation>
    <scope>NUCLEOTIDE SEQUENCE [LARGE SCALE GENOMIC DNA]</scope>
    <source>
        <strain evidence="2 3">SJ-36</strain>
    </source>
</reference>
<dbReference type="Proteomes" id="UP000317199">
    <property type="component" value="Chromosome"/>
</dbReference>
<dbReference type="KEGG" id="lyj:FKV23_13565"/>
<proteinExistence type="predicted"/>
<keyword evidence="3" id="KW-1185">Reference proteome</keyword>
<dbReference type="InterPro" id="IPR011050">
    <property type="entry name" value="Pectin_lyase_fold/virulence"/>
</dbReference>
<dbReference type="EMBL" id="CP041242">
    <property type="protein sequence ID" value="QDH70998.1"/>
    <property type="molecule type" value="Genomic_DNA"/>
</dbReference>
<gene>
    <name evidence="2" type="ORF">FKV23_13565</name>
</gene>
<sequence>MARTAPASALAYLARFSRKGGVNYRSGPPIPISIHCRHQRRTTMHRFAFVILLLATLLTTPHARAAESYDSCKGFIDSLPATINAQGTWCLRKDLSTAMASGNAITVATNNVTIDCNDFKLGGLAAGLGSEATGIYASGRSNVTVRNCNIRGFWIGVYMLGINSGGHRVESNRFDGNNFIGAAVSGRGSVVRDNQFTDTGGSTVSPNAWAIFDQDGGTDILNNVIDGVAAAAGNNGWAVGIQSNAGGLPVTISGNRIRNLVADGTGQTYGIRRSSGSFAVIARNELIGAAAGAGIQCNQSGIDSVKDNVILNFATGIQSCANDGGNVIRSAL</sequence>
<dbReference type="Pfam" id="PF13229">
    <property type="entry name" value="Beta_helix"/>
    <property type="match status" value="1"/>
</dbReference>
<organism evidence="2 3">
    <name type="scientific">Marilutibacter alkalisoli</name>
    <dbReference type="NCBI Taxonomy" id="2591633"/>
    <lineage>
        <taxon>Bacteria</taxon>
        <taxon>Pseudomonadati</taxon>
        <taxon>Pseudomonadota</taxon>
        <taxon>Gammaproteobacteria</taxon>
        <taxon>Lysobacterales</taxon>
        <taxon>Lysobacteraceae</taxon>
        <taxon>Marilutibacter</taxon>
    </lineage>
</organism>
<dbReference type="InterPro" id="IPR006626">
    <property type="entry name" value="PbH1"/>
</dbReference>
<dbReference type="OrthoDB" id="6029529at2"/>
<dbReference type="AlphaFoldDB" id="A0A514BUA5"/>
<evidence type="ECO:0000313" key="3">
    <source>
        <dbReference type="Proteomes" id="UP000317199"/>
    </source>
</evidence>
<dbReference type="RefSeq" id="WP_141624330.1">
    <property type="nucleotide sequence ID" value="NZ_CP041242.1"/>
</dbReference>
<dbReference type="SUPFAM" id="SSF51126">
    <property type="entry name" value="Pectin lyase-like"/>
    <property type="match status" value="1"/>
</dbReference>
<evidence type="ECO:0000259" key="1">
    <source>
        <dbReference type="Pfam" id="PF13229"/>
    </source>
</evidence>
<accession>A0A514BUA5</accession>
<name>A0A514BUA5_9GAMM</name>
<evidence type="ECO:0000313" key="2">
    <source>
        <dbReference type="EMBL" id="QDH70998.1"/>
    </source>
</evidence>
<feature type="domain" description="Right handed beta helix" evidence="1">
    <location>
        <begin position="101"/>
        <end position="227"/>
    </location>
</feature>
<dbReference type="InterPro" id="IPR039448">
    <property type="entry name" value="Beta_helix"/>
</dbReference>
<dbReference type="Gene3D" id="2.160.20.10">
    <property type="entry name" value="Single-stranded right-handed beta-helix, Pectin lyase-like"/>
    <property type="match status" value="1"/>
</dbReference>
<dbReference type="SMART" id="SM00710">
    <property type="entry name" value="PbH1"/>
    <property type="match status" value="5"/>
</dbReference>
<protein>
    <submittedName>
        <fullName evidence="2">Right-handed parallel beta-helix repeat-containing protein</fullName>
    </submittedName>
</protein>
<dbReference type="InterPro" id="IPR012334">
    <property type="entry name" value="Pectin_lyas_fold"/>
</dbReference>